<proteinExistence type="predicted"/>
<dbReference type="EMBL" id="CAJGYM010000010">
    <property type="protein sequence ID" value="CAD6189334.1"/>
    <property type="molecule type" value="Genomic_DNA"/>
</dbReference>
<comment type="caution">
    <text evidence="2">The sequence shown here is derived from an EMBL/GenBank/DDBJ whole genome shotgun (WGS) entry which is preliminary data.</text>
</comment>
<feature type="compositionally biased region" description="Polar residues" evidence="1">
    <location>
        <begin position="706"/>
        <end position="730"/>
    </location>
</feature>
<feature type="region of interest" description="Disordered" evidence="1">
    <location>
        <begin position="551"/>
        <end position="572"/>
    </location>
</feature>
<dbReference type="OrthoDB" id="5868029at2759"/>
<accession>A0A8S1H2D6</accession>
<name>A0A8S1H2D6_9PELO</name>
<feature type="compositionally biased region" description="Polar residues" evidence="1">
    <location>
        <begin position="744"/>
        <end position="757"/>
    </location>
</feature>
<protein>
    <submittedName>
        <fullName evidence="2">Uncharacterized protein</fullName>
    </submittedName>
</protein>
<gene>
    <name evidence="2" type="ORF">CAUJ_LOCUS5253</name>
</gene>
<sequence length="757" mass="82572">MAFDALLQLPNAFRGTESRSSQLLSEFKLLEKTSQRKDKPVLGSQPVSARLSSGCLNADGRSPSSKSSSSAQFGEIASLATSLLGSGLGGALGSAGGLAGTAGSAAGAAGGVGNAISQIGQLYQLAQGALQLTGTGVGVLNQASEGNWFPAVLEQTAKSSHGLMGGPLSLGALGPKPATSSAIGSEFGTSFPAPEVDDYNENTQLPTAENKKKGPETPDGLVDFGFGDYDLDKEKSTTTEATTTEVVTLFPTNTEPTTEPPTTSEPTRQIRIQLPPKKNTETKTDVDYEELIVTREKTDAAITDNRIDIAENIDELKHNVVANGAKTNKPVPKLDRLVEVLKKSKLSNKEIQEIVSQVEGNGRIELPPKIDFNSAVQNIPEKKQVIREKIAVASRTINQNFENQQKTQKENLDELKVVPDLARSNRNAPPQLPVTQPVAPAPVASHLPGQLPTAPYFQPQQVQHPQVLQSYYAQGPYHQQANVYTPSAAWTHQTALPTPHAANVAPNGQPQNFPPHNFYQPYPGYPNQQQLVHPNFLHNHLQHPLLAHHQLAHQQQSQLPQHQTVQPQNQPQLQQQFPYRTQGYQQLPPQQQNIHQQLPPQNVQHQLSQQNVQHQLPQQQIQQRIPQQYVQQQQVYVPAAHLQSVNGDVHHQKPPAALGTNLPNKAAQFATPTHKVAQRALPNPSRLPAAGAKNLPSNLPKRKTLTGYSNQRAPQQFRSWTESISRTTQRPDSKLYPTPRQRFLASTPSPTTFRHSN</sequence>
<dbReference type="AlphaFoldDB" id="A0A8S1H2D6"/>
<keyword evidence="3" id="KW-1185">Reference proteome</keyword>
<feature type="region of interest" description="Disordered" evidence="1">
    <location>
        <begin position="675"/>
        <end position="757"/>
    </location>
</feature>
<dbReference type="Proteomes" id="UP000835052">
    <property type="component" value="Unassembled WGS sequence"/>
</dbReference>
<evidence type="ECO:0000313" key="2">
    <source>
        <dbReference type="EMBL" id="CAD6189334.1"/>
    </source>
</evidence>
<organism evidence="2 3">
    <name type="scientific">Caenorhabditis auriculariae</name>
    <dbReference type="NCBI Taxonomy" id="2777116"/>
    <lineage>
        <taxon>Eukaryota</taxon>
        <taxon>Metazoa</taxon>
        <taxon>Ecdysozoa</taxon>
        <taxon>Nematoda</taxon>
        <taxon>Chromadorea</taxon>
        <taxon>Rhabditida</taxon>
        <taxon>Rhabditina</taxon>
        <taxon>Rhabditomorpha</taxon>
        <taxon>Rhabditoidea</taxon>
        <taxon>Rhabditidae</taxon>
        <taxon>Peloderinae</taxon>
        <taxon>Caenorhabditis</taxon>
    </lineage>
</organism>
<evidence type="ECO:0000256" key="1">
    <source>
        <dbReference type="SAM" id="MobiDB-lite"/>
    </source>
</evidence>
<reference evidence="2" key="1">
    <citation type="submission" date="2020-10" db="EMBL/GenBank/DDBJ databases">
        <authorList>
            <person name="Kikuchi T."/>
        </authorList>
    </citation>
    <scope>NUCLEOTIDE SEQUENCE</scope>
    <source>
        <strain evidence="2">NKZ352</strain>
    </source>
</reference>
<feature type="region of interest" description="Disordered" evidence="1">
    <location>
        <begin position="176"/>
        <end position="219"/>
    </location>
</feature>
<evidence type="ECO:0000313" key="3">
    <source>
        <dbReference type="Proteomes" id="UP000835052"/>
    </source>
</evidence>